<dbReference type="RefSeq" id="WP_014852978.1">
    <property type="nucleotide sequence ID" value="NZ_DALYQI010000001.1"/>
</dbReference>
<dbReference type="SUPFAM" id="SSF69572">
    <property type="entry name" value="Activating enzymes of the ubiquitin-like proteins"/>
    <property type="match status" value="1"/>
</dbReference>
<dbReference type="GO" id="GO:0061503">
    <property type="term" value="F:tRNA threonylcarbamoyladenosine dehydratase"/>
    <property type="evidence" value="ECO:0007669"/>
    <property type="project" value="TreeGrafter"/>
</dbReference>
<keyword evidence="2" id="KW-0548">Nucleotidyltransferase</keyword>
<dbReference type="CDD" id="cd01483">
    <property type="entry name" value="E1_enzyme_family"/>
    <property type="match status" value="1"/>
</dbReference>
<gene>
    <name evidence="2" type="ORF">NJF43_00720</name>
</gene>
<reference evidence="2" key="1">
    <citation type="submission" date="2022-06" db="EMBL/GenBank/DDBJ databases">
        <title>Detection of beta-lactamases in bacteria of animal origin.</title>
        <authorList>
            <person name="Mlynarcik P."/>
            <person name="Zdarska V."/>
            <person name="Chudobova H."/>
            <person name="Prochazkova P."/>
            <person name="Hricova K."/>
            <person name="Mezerova K."/>
            <person name="Bardon J."/>
            <person name="Dolejska M."/>
            <person name="Sukkar I."/>
            <person name="Kolar M."/>
        </authorList>
    </citation>
    <scope>NUCLEOTIDE SEQUENCE</scope>
    <source>
        <strain evidence="2">S 300-3</strain>
    </source>
</reference>
<comment type="caution">
    <text evidence="2">The sequence shown here is derived from an EMBL/GenBank/DDBJ whole genome shotgun (WGS) entry which is preliminary data.</text>
</comment>
<dbReference type="InterPro" id="IPR000594">
    <property type="entry name" value="ThiF_NAD_FAD-bd"/>
</dbReference>
<dbReference type="PANTHER" id="PTHR43267">
    <property type="entry name" value="TRNA THREONYLCARBAMOYLADENOSINE DEHYDRATASE"/>
    <property type="match status" value="1"/>
</dbReference>
<dbReference type="Proteomes" id="UP001165292">
    <property type="component" value="Unassembled WGS sequence"/>
</dbReference>
<organism evidence="2 3">
    <name type="scientific">Stutzerimonas nitrititolerans</name>
    <dbReference type="NCBI Taxonomy" id="2482751"/>
    <lineage>
        <taxon>Bacteria</taxon>
        <taxon>Pseudomonadati</taxon>
        <taxon>Pseudomonadota</taxon>
        <taxon>Gammaproteobacteria</taxon>
        <taxon>Pseudomonadales</taxon>
        <taxon>Pseudomonadaceae</taxon>
        <taxon>Stutzerimonas</taxon>
    </lineage>
</organism>
<accession>A0AA41WD34</accession>
<proteinExistence type="predicted"/>
<dbReference type="InterPro" id="IPR045886">
    <property type="entry name" value="ThiF/MoeB/HesA"/>
</dbReference>
<dbReference type="InterPro" id="IPR035985">
    <property type="entry name" value="Ubiquitin-activating_enz"/>
</dbReference>
<dbReference type="Pfam" id="PF00899">
    <property type="entry name" value="ThiF"/>
    <property type="match status" value="1"/>
</dbReference>
<dbReference type="GO" id="GO:0008641">
    <property type="term" value="F:ubiquitin-like modifier activating enzyme activity"/>
    <property type="evidence" value="ECO:0007669"/>
    <property type="project" value="InterPro"/>
</dbReference>
<evidence type="ECO:0000259" key="1">
    <source>
        <dbReference type="Pfam" id="PF00899"/>
    </source>
</evidence>
<dbReference type="Gene3D" id="3.40.50.720">
    <property type="entry name" value="NAD(P)-binding Rossmann-like Domain"/>
    <property type="match status" value="1"/>
</dbReference>
<sequence length="327" mass="35106">MESIFSHLEEGPVRFEDGVFLADEKPVGILRPSTIEGASLANGMRVVSGPAGATYVDPSHLQDLVEGLISTKSVLFGNAEKVSACAELLRSSVASRTTAFFCSFAKTCDEVCEAIDRIRKTRVLIVGCGGVGSLVAFNLAGSSVAELRLVDHDTIEESNLNRQFFWRRSDIGARKVEVLKRELASRYPNIAIETFSEPACDTSLSGLLAHVDLVVLTADEPLGVCDSYLKQAAHNGKFALVTAGYFHSNLAVTYVPKGAPKLDPSPIAWKRNPWFIGPSFGPSNTEVAGVAAAIALKSIALPSYTAEPFSTHWDAAMFPRATPMEAI</sequence>
<dbReference type="AlphaFoldDB" id="A0AA41WD34"/>
<keyword evidence="2" id="KW-0808">Transferase</keyword>
<evidence type="ECO:0000313" key="2">
    <source>
        <dbReference type="EMBL" id="MCO7543276.1"/>
    </source>
</evidence>
<dbReference type="EMBL" id="JAMYBS010000001">
    <property type="protein sequence ID" value="MCO7543276.1"/>
    <property type="molecule type" value="Genomic_DNA"/>
</dbReference>
<dbReference type="PANTHER" id="PTHR43267:SF3">
    <property type="entry name" value="THIF PROTEIN"/>
    <property type="match status" value="1"/>
</dbReference>
<name>A0AA41WD34_9GAMM</name>
<feature type="domain" description="THIF-type NAD/FAD binding fold" evidence="1">
    <location>
        <begin position="114"/>
        <end position="300"/>
    </location>
</feature>
<dbReference type="GO" id="GO:0061504">
    <property type="term" value="P:cyclic threonylcarbamoyladenosine biosynthetic process"/>
    <property type="evidence" value="ECO:0007669"/>
    <property type="project" value="TreeGrafter"/>
</dbReference>
<protein>
    <submittedName>
        <fullName evidence="2">ThiF family adenylyltransferase</fullName>
    </submittedName>
</protein>
<dbReference type="GO" id="GO:0016779">
    <property type="term" value="F:nucleotidyltransferase activity"/>
    <property type="evidence" value="ECO:0007669"/>
    <property type="project" value="UniProtKB-KW"/>
</dbReference>
<evidence type="ECO:0000313" key="3">
    <source>
        <dbReference type="Proteomes" id="UP001165292"/>
    </source>
</evidence>